<protein>
    <submittedName>
        <fullName evidence="3">F-box domain-containing protein</fullName>
    </submittedName>
</protein>
<dbReference type="GO" id="GO:0005737">
    <property type="term" value="C:cytoplasm"/>
    <property type="evidence" value="ECO:0007669"/>
    <property type="project" value="TreeGrafter"/>
</dbReference>
<dbReference type="GO" id="GO:0031146">
    <property type="term" value="P:SCF-dependent proteasomal ubiquitin-dependent protein catabolic process"/>
    <property type="evidence" value="ECO:0007669"/>
    <property type="project" value="InterPro"/>
</dbReference>
<dbReference type="Pfam" id="PF12937">
    <property type="entry name" value="F-box-like"/>
    <property type="match status" value="1"/>
</dbReference>
<dbReference type="GO" id="GO:0070936">
    <property type="term" value="P:protein K48-linked ubiquitination"/>
    <property type="evidence" value="ECO:0007669"/>
    <property type="project" value="TreeGrafter"/>
</dbReference>
<feature type="region of interest" description="Disordered" evidence="1">
    <location>
        <begin position="746"/>
        <end position="780"/>
    </location>
</feature>
<dbReference type="GO" id="GO:0005634">
    <property type="term" value="C:nucleus"/>
    <property type="evidence" value="ECO:0007669"/>
    <property type="project" value="TreeGrafter"/>
</dbReference>
<dbReference type="CDD" id="cd09917">
    <property type="entry name" value="F-box_SF"/>
    <property type="match status" value="1"/>
</dbReference>
<feature type="compositionally biased region" description="Basic residues" evidence="1">
    <location>
        <begin position="357"/>
        <end position="371"/>
    </location>
</feature>
<feature type="compositionally biased region" description="Polar residues" evidence="1">
    <location>
        <begin position="8"/>
        <end position="33"/>
    </location>
</feature>
<evidence type="ECO:0000313" key="3">
    <source>
        <dbReference type="WBParaSite" id="MCU_004532-RA"/>
    </source>
</evidence>
<feature type="compositionally biased region" description="Basic and acidic residues" evidence="1">
    <location>
        <begin position="331"/>
        <end position="343"/>
    </location>
</feature>
<dbReference type="InterPro" id="IPR036047">
    <property type="entry name" value="F-box-like_dom_sf"/>
</dbReference>
<feature type="compositionally biased region" description="Pro residues" evidence="1">
    <location>
        <begin position="767"/>
        <end position="780"/>
    </location>
</feature>
<feature type="region of interest" description="Disordered" evidence="1">
    <location>
        <begin position="135"/>
        <end position="189"/>
    </location>
</feature>
<feature type="region of interest" description="Disordered" evidence="1">
    <location>
        <begin position="1061"/>
        <end position="1086"/>
    </location>
</feature>
<dbReference type="InterPro" id="IPR042354">
    <property type="entry name" value="FBX38"/>
</dbReference>
<evidence type="ECO:0000259" key="2">
    <source>
        <dbReference type="PROSITE" id="PS50181"/>
    </source>
</evidence>
<reference evidence="3" key="1">
    <citation type="submission" date="2019-11" db="UniProtKB">
        <authorList>
            <consortium name="WormBaseParasite"/>
        </authorList>
    </citation>
    <scope>IDENTIFICATION</scope>
</reference>
<dbReference type="InterPro" id="IPR001810">
    <property type="entry name" value="F-box_dom"/>
</dbReference>
<dbReference type="SUPFAM" id="SSF52047">
    <property type="entry name" value="RNI-like"/>
    <property type="match status" value="1"/>
</dbReference>
<feature type="region of interest" description="Disordered" evidence="1">
    <location>
        <begin position="1839"/>
        <end position="1862"/>
    </location>
</feature>
<dbReference type="SMART" id="SM00256">
    <property type="entry name" value="FBOX"/>
    <property type="match status" value="1"/>
</dbReference>
<dbReference type="SUPFAM" id="SSF81383">
    <property type="entry name" value="F-box domain"/>
    <property type="match status" value="1"/>
</dbReference>
<feature type="compositionally biased region" description="Polar residues" evidence="1">
    <location>
        <begin position="147"/>
        <end position="160"/>
    </location>
</feature>
<feature type="compositionally biased region" description="Polar residues" evidence="1">
    <location>
        <begin position="171"/>
        <end position="189"/>
    </location>
</feature>
<feature type="region of interest" description="Disordered" evidence="1">
    <location>
        <begin position="209"/>
        <end position="234"/>
    </location>
</feature>
<feature type="compositionally biased region" description="Polar residues" evidence="1">
    <location>
        <begin position="1061"/>
        <end position="1070"/>
    </location>
</feature>
<proteinExistence type="predicted"/>
<feature type="domain" description="F-box" evidence="2">
    <location>
        <begin position="411"/>
        <end position="447"/>
    </location>
</feature>
<dbReference type="WBParaSite" id="MCU_004532-RA">
    <property type="protein sequence ID" value="MCU_004532-RA"/>
    <property type="gene ID" value="MCU_004532"/>
</dbReference>
<dbReference type="PANTHER" id="PTHR14753:SF3">
    <property type="entry name" value="F-BOX ONLY PROTEIN 38"/>
    <property type="match status" value="1"/>
</dbReference>
<evidence type="ECO:0000256" key="1">
    <source>
        <dbReference type="SAM" id="MobiDB-lite"/>
    </source>
</evidence>
<dbReference type="PROSITE" id="PS50181">
    <property type="entry name" value="FBOX"/>
    <property type="match status" value="1"/>
</dbReference>
<feature type="region of interest" description="Disordered" evidence="1">
    <location>
        <begin position="322"/>
        <end position="374"/>
    </location>
</feature>
<feature type="compositionally biased region" description="Low complexity" evidence="1">
    <location>
        <begin position="50"/>
        <end position="61"/>
    </location>
</feature>
<feature type="region of interest" description="Disordered" evidence="1">
    <location>
        <begin position="1"/>
        <end position="74"/>
    </location>
</feature>
<dbReference type="InterPro" id="IPR032675">
    <property type="entry name" value="LRR_dom_sf"/>
</dbReference>
<dbReference type="PANTHER" id="PTHR14753">
    <property type="entry name" value="F-BOX ONLY PROTEIN 38"/>
    <property type="match status" value="1"/>
</dbReference>
<name>A0A5K3F318_MESCO</name>
<organism evidence="3">
    <name type="scientific">Mesocestoides corti</name>
    <name type="common">Flatworm</name>
    <dbReference type="NCBI Taxonomy" id="53468"/>
    <lineage>
        <taxon>Eukaryota</taxon>
        <taxon>Metazoa</taxon>
        <taxon>Spiralia</taxon>
        <taxon>Lophotrochozoa</taxon>
        <taxon>Platyhelminthes</taxon>
        <taxon>Cestoda</taxon>
        <taxon>Eucestoda</taxon>
        <taxon>Cyclophyllidea</taxon>
        <taxon>Mesocestoididae</taxon>
        <taxon>Mesocestoides</taxon>
    </lineage>
</organism>
<accession>A0A5K3F318</accession>
<feature type="compositionally biased region" description="Low complexity" evidence="1">
    <location>
        <begin position="219"/>
        <end position="234"/>
    </location>
</feature>
<dbReference type="Gene3D" id="3.80.10.10">
    <property type="entry name" value="Ribonuclease Inhibitor"/>
    <property type="match status" value="2"/>
</dbReference>
<feature type="region of interest" description="Disordered" evidence="1">
    <location>
        <begin position="270"/>
        <end position="289"/>
    </location>
</feature>
<feature type="region of interest" description="Disordered" evidence="1">
    <location>
        <begin position="1739"/>
        <end position="1775"/>
    </location>
</feature>
<feature type="compositionally biased region" description="Polar residues" evidence="1">
    <location>
        <begin position="209"/>
        <end position="218"/>
    </location>
</feature>
<sequence>MPLRSDNQETQQHQHQCLTETLPRRSNSVSSLGSDVVPTRVARQKRLRLSGGVSSGTSVTSDIQNPPRKSRRYRSCADGVADNLADTETPPKVMCNPVFISDHPSSPVKCFSDHVDSDSNSCMEDLKTVVEVASVQEEVRVDDDMSGSPTSESNDEANNSETEDEPVIKLPSSTFQDSEPEANSTSRSSFCESVGVSHADTVQRSLSFTSTPSVQRSNSCDACSHPSTSSSALPSDAFRQQVDAPCPNTLLPKACLSSFSSAASLVSTVLEPVSSPPSPHEPTQQLQHRGELTGALPRVIGDSCCYLDPVVEITASDVVNVPEIANADQPPDERVQEKGEAKTNSDSQLSGSDVPKRGKRKREMHRLRNSSKKAMIESANGASLELHVYPLRSRIRQEQLRKQWEEMRNAPRKLDDLPVEVMLRIVQYLSIQDLFRAQRVNKRLRSVALMYLLQVKRVNFSNGLPFAFLSDCLDDAALRRILSRTPEVTHILGFYPRRIYAGGVQPALPSQNASGRTLTYAGIIDIFRSCSKLRSVELMDVELMSQLVLRLPHVKFHGMFRNRPDSWDSEYAIPMPSEPEAESSRNGPAVVDHHLQQRLSTSPYFSCVNSLLTNCNMGMTSSSSMDLAQAAAAFVNQAAVRGARLADWFEPINEAPLGQGSPSVHYSHFAPSPAQRVLIAAQPPPVSQPGLISQEPGPPAFADPDPMVALAIAAAFVPPENILGRLQLVDFHERVSTPALTRLADAVAAGSQRARRGRGSQQRRGQAPPPPPAPPQPGLPQVPLFLYQQQQYHHHHPDSGVQGLVSPLPSLRHPPPVILPPVISNLTKLDLVSVAISALPKLDNVKYLHLKWVVFTMSDPFGSFQANKLQSFVMNNCIGPQRFVRFVRIFAVLTRAPQLTRLELVGTRFIDGLIEHLVDREEPPAYCFRNLQRLVLAGNKDATEIDVGLLLVASQQSLSHLALQIWHTRNSLFEALSQAGVRLVRLESLILGYQDPYRARLTASELASLELVDSVESLVPVCNFTNRGLTLVFTVCPRLTSLTLRHAPFVTQFRFEATPSSVDSEQAVNNEETSGGGSAEGADEPRPIHHTCLPLRSLTLENCPNVGVEELERIISTGHPFGLLDSLILRDMFPLRREISPSSSNFMNEEPAVWSERWSAPSTPKDESPARPESRNWKKLGLLLSIADHLSARRIAFAPLAPTGVALGSSARDVTHVATVGMRLLNLPVKPFDTFFTLRTHTYLSSLLHLDGSCGHSSGRPTASRISRLIFDTEALTTQNTTFTDNNDADDTTCADVADFVSRCTQTCVCGLLEWDFVQRMHLLPSKQTPRHASTSEPARALPWEHGLHAPHAQLPQQQQLGGPLAFHPFAPSQQHQVLYQQMTNSEWARGVVASPAFAHLRDTQAPFVRPLCGPGECPGCASGVENPPSATRAESDLKHAPRVWIARDACVDTSELRCFTGPKPCVLTLWQPVVSPFSCLTTLHFEKVGISHLVLSGVPRLKNITLENCPALAAILVHPVESAVAPCVRDPVPCLRRVRILRCPKFAIYHWLYTAAKLYPHHDDNLFITFRPFGQYNEEVESALWNHAHTVHVMVSHDYSRDKSERAMEESHSALDQRFREVMNFSDALLRRDLPPCLNSAGANDRVPLIRTEYGPDWDYSTDISWINSAMLNPQMEPSLSSNAQLSLPVVSTGPLPPTTSDNICQIYCFMREYQNYFKYCRRGIHLHVQYRDVHGEETVTGSPECSDNDANCDIDSSARDDDDDDREPAPSTSYLHWPYTENYLHAVHPADDLNVWGDGFNESLTSVLPPHIPLPREAPVVSPALGQALLTIPRKWRKRSLSDTSSPAGLRNPKRPRNVK</sequence>